<proteinExistence type="predicted"/>
<name>A0A244CKS3_PSEDV</name>
<evidence type="ECO:0000313" key="1">
    <source>
        <dbReference type="EMBL" id="OUL55948.1"/>
    </source>
</evidence>
<accession>A0A244CKS3</accession>
<comment type="caution">
    <text evidence="1">The sequence shown here is derived from an EMBL/GenBank/DDBJ whole genome shotgun (WGS) entry which is preliminary data.</text>
</comment>
<dbReference type="OrthoDB" id="6313304at2"/>
<sequence length="98" mass="11212">MGIRLSLKKELMGNAQGLTTAEDVRQALSLAMKMDPTQSQANFELMTRFNDNHAKLLYQQSPCEPQLQAQKHRLFNELMYNTDQVNQWIEDNGGSILI</sequence>
<keyword evidence="2" id="KW-1185">Reference proteome</keyword>
<organism evidence="1 2">
    <name type="scientific">Pseudoalteromonas ulvae</name>
    <dbReference type="NCBI Taxonomy" id="107327"/>
    <lineage>
        <taxon>Bacteria</taxon>
        <taxon>Pseudomonadati</taxon>
        <taxon>Pseudomonadota</taxon>
        <taxon>Gammaproteobacteria</taxon>
        <taxon>Alteromonadales</taxon>
        <taxon>Pseudoalteromonadaceae</taxon>
        <taxon>Pseudoalteromonas</taxon>
    </lineage>
</organism>
<dbReference type="RefSeq" id="WP_086745869.1">
    <property type="nucleotide sequence ID" value="NZ_MWPV01000008.1"/>
</dbReference>
<dbReference type="AlphaFoldDB" id="A0A244CKS3"/>
<dbReference type="Proteomes" id="UP000194841">
    <property type="component" value="Unassembled WGS sequence"/>
</dbReference>
<gene>
    <name evidence="1" type="ORF">B1199_19775</name>
</gene>
<reference evidence="1 2" key="1">
    <citation type="submission" date="2017-02" db="EMBL/GenBank/DDBJ databases">
        <title>Pseudoalteromonas ulvae TC14 Genome.</title>
        <authorList>
            <person name="Molmeret M."/>
        </authorList>
    </citation>
    <scope>NUCLEOTIDE SEQUENCE [LARGE SCALE GENOMIC DNA]</scope>
    <source>
        <strain evidence="1">TC14</strain>
    </source>
</reference>
<protein>
    <submittedName>
        <fullName evidence="1">Uncharacterized protein</fullName>
    </submittedName>
</protein>
<dbReference type="EMBL" id="MWPV01000008">
    <property type="protein sequence ID" value="OUL55948.1"/>
    <property type="molecule type" value="Genomic_DNA"/>
</dbReference>
<evidence type="ECO:0000313" key="2">
    <source>
        <dbReference type="Proteomes" id="UP000194841"/>
    </source>
</evidence>